<dbReference type="AlphaFoldDB" id="A0A445F273"/>
<evidence type="ECO:0000256" key="5">
    <source>
        <dbReference type="ARBA" id="ARBA00038789"/>
    </source>
</evidence>
<dbReference type="Gene3D" id="2.130.10.10">
    <property type="entry name" value="YVTN repeat-like/Quinoprotein amine dehydrogenase"/>
    <property type="match status" value="1"/>
</dbReference>
<dbReference type="PROSITE" id="PS50294">
    <property type="entry name" value="WD_REPEATS_REGION"/>
    <property type="match status" value="1"/>
</dbReference>
<dbReference type="InterPro" id="IPR036322">
    <property type="entry name" value="WD40_repeat_dom_sf"/>
</dbReference>
<evidence type="ECO:0000256" key="1">
    <source>
        <dbReference type="ARBA" id="ARBA00004319"/>
    </source>
</evidence>
<gene>
    <name evidence="12" type="ORF">D0Y65_053470</name>
</gene>
<reference evidence="12 13" key="1">
    <citation type="submission" date="2018-09" db="EMBL/GenBank/DDBJ databases">
        <title>A high-quality reference genome of wild soybean provides a powerful tool to mine soybean genomes.</title>
        <authorList>
            <person name="Xie M."/>
            <person name="Chung C.Y.L."/>
            <person name="Li M.-W."/>
            <person name="Wong F.-L."/>
            <person name="Chan T.-F."/>
            <person name="Lam H.-M."/>
        </authorList>
    </citation>
    <scope>NUCLEOTIDE SEQUENCE [LARGE SCALE GENOMIC DNA]</scope>
    <source>
        <strain evidence="13">cv. W05</strain>
        <tissue evidence="12">Hypocotyl of etiolated seedlings</tissue>
    </source>
</reference>
<sequence>MYFSEGVKESLRRLSNVIWMAEELHRVADFLLPNILVWDIRGHSTSLVWDIKEHEKSVTCFSLHESSDSLLRGSTDKTIRYWEFIQIPSWLPFTNHPNTLLADLWSNHFPDPFQVLDQIPFGVHRDETITSLSSHARVDWKETPEGRVIMLDVPGLKRDAIKIEVEGNRVLRVSGERKRKEEKEGDHWHRVERSYGKFWRQFKVPDNVDLDFVKAKMENRVLTLTMNNLSPNKVKGPRLVSIAGDDEQAPKLKGNEDKREL</sequence>
<dbReference type="GO" id="GO:0005788">
    <property type="term" value="C:endoplasmic reticulum lumen"/>
    <property type="evidence" value="ECO:0007669"/>
    <property type="project" value="UniProtKB-SubCell"/>
</dbReference>
<proteinExistence type="inferred from homology"/>
<evidence type="ECO:0000313" key="13">
    <source>
        <dbReference type="Proteomes" id="UP000289340"/>
    </source>
</evidence>
<name>A0A445F273_GLYSO</name>
<dbReference type="PANTHER" id="PTHR11527">
    <property type="entry name" value="HEAT-SHOCK PROTEIN 20 FAMILY MEMBER"/>
    <property type="match status" value="1"/>
</dbReference>
<keyword evidence="13" id="KW-1185">Reference proteome</keyword>
<dbReference type="PROSITE" id="PS51203">
    <property type="entry name" value="CS"/>
    <property type="match status" value="1"/>
</dbReference>
<dbReference type="InterPro" id="IPR015943">
    <property type="entry name" value="WD40/YVTN_repeat-like_dom_sf"/>
</dbReference>
<dbReference type="Pfam" id="PF00011">
    <property type="entry name" value="HSP20"/>
    <property type="match status" value="1"/>
</dbReference>
<organism evidence="12 13">
    <name type="scientific">Glycine soja</name>
    <name type="common">Wild soybean</name>
    <dbReference type="NCBI Taxonomy" id="3848"/>
    <lineage>
        <taxon>Eukaryota</taxon>
        <taxon>Viridiplantae</taxon>
        <taxon>Streptophyta</taxon>
        <taxon>Embryophyta</taxon>
        <taxon>Tracheophyta</taxon>
        <taxon>Spermatophyta</taxon>
        <taxon>Magnoliopsida</taxon>
        <taxon>eudicotyledons</taxon>
        <taxon>Gunneridae</taxon>
        <taxon>Pentapetalae</taxon>
        <taxon>rosids</taxon>
        <taxon>fabids</taxon>
        <taxon>Fabales</taxon>
        <taxon>Fabaceae</taxon>
        <taxon>Papilionoideae</taxon>
        <taxon>50 kb inversion clade</taxon>
        <taxon>NPAAA clade</taxon>
        <taxon>indigoferoid/millettioid clade</taxon>
        <taxon>Phaseoleae</taxon>
        <taxon>Glycine</taxon>
        <taxon>Glycine subgen. Soja</taxon>
    </lineage>
</organism>
<evidence type="ECO:0000259" key="10">
    <source>
        <dbReference type="PROSITE" id="PS01031"/>
    </source>
</evidence>
<feature type="domain" description="CS" evidence="11">
    <location>
        <begin position="133"/>
        <end position="240"/>
    </location>
</feature>
<evidence type="ECO:0000259" key="11">
    <source>
        <dbReference type="PROSITE" id="PS51203"/>
    </source>
</evidence>
<feature type="domain" description="SHSP" evidence="10">
    <location>
        <begin position="129"/>
        <end position="245"/>
    </location>
</feature>
<evidence type="ECO:0000256" key="2">
    <source>
        <dbReference type="ARBA" id="ARBA00022729"/>
    </source>
</evidence>
<dbReference type="Gene3D" id="2.60.40.790">
    <property type="match status" value="1"/>
</dbReference>
<evidence type="ECO:0000313" key="12">
    <source>
        <dbReference type="EMBL" id="RZB42882.1"/>
    </source>
</evidence>
<keyword evidence="4 12" id="KW-0346">Stress response</keyword>
<feature type="compositionally biased region" description="Basic and acidic residues" evidence="9">
    <location>
        <begin position="248"/>
        <end position="261"/>
    </location>
</feature>
<comment type="subunit">
    <text evidence="5">Forms oligomeric structures.</text>
</comment>
<keyword evidence="6" id="KW-0853">WD repeat</keyword>
<feature type="repeat" description="WD" evidence="6">
    <location>
        <begin position="51"/>
        <end position="83"/>
    </location>
</feature>
<evidence type="ECO:0000256" key="7">
    <source>
        <dbReference type="PROSITE-ProRule" id="PRU00285"/>
    </source>
</evidence>
<accession>A0A445F273</accession>
<evidence type="ECO:0000256" key="9">
    <source>
        <dbReference type="SAM" id="MobiDB-lite"/>
    </source>
</evidence>
<comment type="subcellular location">
    <subcellularLocation>
        <location evidence="1">Endoplasmic reticulum lumen</location>
    </subcellularLocation>
</comment>
<evidence type="ECO:0000256" key="8">
    <source>
        <dbReference type="RuleBase" id="RU003616"/>
    </source>
</evidence>
<feature type="region of interest" description="Disordered" evidence="9">
    <location>
        <begin position="240"/>
        <end position="261"/>
    </location>
</feature>
<dbReference type="EMBL" id="QZWG01000020">
    <property type="protein sequence ID" value="RZB42882.1"/>
    <property type="molecule type" value="Genomic_DNA"/>
</dbReference>
<dbReference type="SUPFAM" id="SSF50978">
    <property type="entry name" value="WD40 repeat-like"/>
    <property type="match status" value="1"/>
</dbReference>
<dbReference type="InterPro" id="IPR002068">
    <property type="entry name" value="A-crystallin/Hsp20_dom"/>
</dbReference>
<dbReference type="SUPFAM" id="SSF49764">
    <property type="entry name" value="HSP20-like chaperones"/>
    <property type="match status" value="1"/>
</dbReference>
<dbReference type="InterPro" id="IPR031107">
    <property type="entry name" value="Small_HSP"/>
</dbReference>
<dbReference type="GO" id="GO:0009408">
    <property type="term" value="P:response to heat"/>
    <property type="evidence" value="ECO:0007669"/>
    <property type="project" value="UniProtKB-ARBA"/>
</dbReference>
<keyword evidence="2" id="KW-0732">Signal</keyword>
<evidence type="ECO:0000256" key="3">
    <source>
        <dbReference type="ARBA" id="ARBA00022824"/>
    </source>
</evidence>
<dbReference type="InterPro" id="IPR007052">
    <property type="entry name" value="CS_dom"/>
</dbReference>
<dbReference type="PROSITE" id="PS01031">
    <property type="entry name" value="SHSP"/>
    <property type="match status" value="1"/>
</dbReference>
<evidence type="ECO:0000256" key="6">
    <source>
        <dbReference type="PROSITE-ProRule" id="PRU00221"/>
    </source>
</evidence>
<dbReference type="PROSITE" id="PS50082">
    <property type="entry name" value="WD_REPEATS_2"/>
    <property type="match status" value="1"/>
</dbReference>
<protein>
    <submittedName>
        <fullName evidence="12">22.7 kDa class IV heat shock protein</fullName>
    </submittedName>
</protein>
<dbReference type="InterPro" id="IPR001680">
    <property type="entry name" value="WD40_rpt"/>
</dbReference>
<comment type="caution">
    <text evidence="12">The sequence shown here is derived from an EMBL/GenBank/DDBJ whole genome shotgun (WGS) entry which is preliminary data.</text>
</comment>
<comment type="similarity">
    <text evidence="7 8">Belongs to the small heat shock protein (HSP20) family.</text>
</comment>
<evidence type="ECO:0000256" key="4">
    <source>
        <dbReference type="ARBA" id="ARBA00023016"/>
    </source>
</evidence>
<dbReference type="InterPro" id="IPR008978">
    <property type="entry name" value="HSP20-like_chaperone"/>
</dbReference>
<dbReference type="CDD" id="cd06472">
    <property type="entry name" value="ACD_ScHsp26_like"/>
    <property type="match status" value="1"/>
</dbReference>
<dbReference type="Proteomes" id="UP000289340">
    <property type="component" value="Chromosome 20"/>
</dbReference>
<dbReference type="FunFam" id="2.60.40.790:FF:000035">
    <property type="entry name" value="22.0 kDa heat shock protein"/>
    <property type="match status" value="1"/>
</dbReference>
<keyword evidence="3" id="KW-0256">Endoplasmic reticulum</keyword>